<accession>A0A7K1TFH6</accession>
<feature type="transmembrane region" description="Helical" evidence="1">
    <location>
        <begin position="84"/>
        <end position="102"/>
    </location>
</feature>
<dbReference type="Proteomes" id="UP000441336">
    <property type="component" value="Unassembled WGS sequence"/>
</dbReference>
<comment type="caution">
    <text evidence="2">The sequence shown here is derived from an EMBL/GenBank/DDBJ whole genome shotgun (WGS) entry which is preliminary data.</text>
</comment>
<keyword evidence="1" id="KW-0812">Transmembrane</keyword>
<reference evidence="2 3" key="1">
    <citation type="submission" date="2019-12" db="EMBL/GenBank/DDBJ databases">
        <title>Hymenobacter sp. HMF4947 Genome sequencing and assembly.</title>
        <authorList>
            <person name="Kang H."/>
            <person name="Cha I."/>
            <person name="Kim H."/>
            <person name="Joh K."/>
        </authorList>
    </citation>
    <scope>NUCLEOTIDE SEQUENCE [LARGE SCALE GENOMIC DNA]</scope>
    <source>
        <strain evidence="2 3">HMF4947</strain>
    </source>
</reference>
<proteinExistence type="predicted"/>
<keyword evidence="3" id="KW-1185">Reference proteome</keyword>
<keyword evidence="1" id="KW-0472">Membrane</keyword>
<protein>
    <submittedName>
        <fullName evidence="2">Uncharacterized protein</fullName>
    </submittedName>
</protein>
<feature type="transmembrane region" description="Helical" evidence="1">
    <location>
        <begin position="122"/>
        <end position="143"/>
    </location>
</feature>
<sequence length="151" mass="16562">MKLTNSISRVRQLTLITSIFLFAFSLTQNAYYTTADSRGGAGTQSLSLLLIGWLGIFAGQFSAIAWLANPLLLIAWVLLFDKPIFALVASALVLFFMLSFLTFDKVVVNEAGGLAEITHYGIGYWLWVASDASLIIGNGYSFLLRKRALIS</sequence>
<organism evidence="2 3">
    <name type="scientific">Hymenobacter ginkgonis</name>
    <dbReference type="NCBI Taxonomy" id="2682976"/>
    <lineage>
        <taxon>Bacteria</taxon>
        <taxon>Pseudomonadati</taxon>
        <taxon>Bacteroidota</taxon>
        <taxon>Cytophagia</taxon>
        <taxon>Cytophagales</taxon>
        <taxon>Hymenobacteraceae</taxon>
        <taxon>Hymenobacter</taxon>
    </lineage>
</organism>
<gene>
    <name evidence="2" type="ORF">GO988_12585</name>
</gene>
<evidence type="ECO:0000313" key="2">
    <source>
        <dbReference type="EMBL" id="MVN77164.1"/>
    </source>
</evidence>
<evidence type="ECO:0000256" key="1">
    <source>
        <dbReference type="SAM" id="Phobius"/>
    </source>
</evidence>
<dbReference type="EMBL" id="WQKZ01000003">
    <property type="protein sequence ID" value="MVN77164.1"/>
    <property type="molecule type" value="Genomic_DNA"/>
</dbReference>
<keyword evidence="1" id="KW-1133">Transmembrane helix</keyword>
<dbReference type="AlphaFoldDB" id="A0A7K1TFH6"/>
<dbReference type="RefSeq" id="WP_157565952.1">
    <property type="nucleotide sequence ID" value="NZ_WQKZ01000003.1"/>
</dbReference>
<name>A0A7K1TFH6_9BACT</name>
<evidence type="ECO:0000313" key="3">
    <source>
        <dbReference type="Proteomes" id="UP000441336"/>
    </source>
</evidence>
<feature type="transmembrane region" description="Helical" evidence="1">
    <location>
        <begin position="53"/>
        <end position="77"/>
    </location>
</feature>